<organism evidence="1 2">
    <name type="scientific">Ilex paraguariensis</name>
    <name type="common">yerba mate</name>
    <dbReference type="NCBI Taxonomy" id="185542"/>
    <lineage>
        <taxon>Eukaryota</taxon>
        <taxon>Viridiplantae</taxon>
        <taxon>Streptophyta</taxon>
        <taxon>Embryophyta</taxon>
        <taxon>Tracheophyta</taxon>
        <taxon>Spermatophyta</taxon>
        <taxon>Magnoliopsida</taxon>
        <taxon>eudicotyledons</taxon>
        <taxon>Gunneridae</taxon>
        <taxon>Pentapetalae</taxon>
        <taxon>asterids</taxon>
        <taxon>campanulids</taxon>
        <taxon>Aquifoliales</taxon>
        <taxon>Aquifoliaceae</taxon>
        <taxon>Ilex</taxon>
    </lineage>
</organism>
<proteinExistence type="predicted"/>
<dbReference type="EMBL" id="CAUOFW020003592">
    <property type="protein sequence ID" value="CAK9160867.1"/>
    <property type="molecule type" value="Genomic_DNA"/>
</dbReference>
<dbReference type="Proteomes" id="UP001642360">
    <property type="component" value="Unassembled WGS sequence"/>
</dbReference>
<reference evidence="1 2" key="1">
    <citation type="submission" date="2024-02" db="EMBL/GenBank/DDBJ databases">
        <authorList>
            <person name="Vignale AGUSTIN F."/>
            <person name="Sosa J E."/>
            <person name="Modenutti C."/>
        </authorList>
    </citation>
    <scope>NUCLEOTIDE SEQUENCE [LARGE SCALE GENOMIC DNA]</scope>
</reference>
<accession>A0ABC8SUI5</accession>
<protein>
    <submittedName>
        <fullName evidence="1">Uncharacterized protein</fullName>
    </submittedName>
</protein>
<gene>
    <name evidence="1" type="ORF">ILEXP_LOCUS29654</name>
</gene>
<sequence>MVRVVVNVGIFGSPELDSREKGRRQIVRAITEIPRREDFGDEFGRQRMRLRRILREILGEDMGESEETGASEEEISHQAVTFFTKLYKSKNHTLDEELFGVIPELVGPTDNENLTMAATLIEVK</sequence>
<evidence type="ECO:0000313" key="1">
    <source>
        <dbReference type="EMBL" id="CAK9160867.1"/>
    </source>
</evidence>
<name>A0ABC8SUI5_9AQUA</name>
<comment type="caution">
    <text evidence="1">The sequence shown here is derived from an EMBL/GenBank/DDBJ whole genome shotgun (WGS) entry which is preliminary data.</text>
</comment>
<evidence type="ECO:0000313" key="2">
    <source>
        <dbReference type="Proteomes" id="UP001642360"/>
    </source>
</evidence>
<keyword evidence="2" id="KW-1185">Reference proteome</keyword>
<dbReference type="AlphaFoldDB" id="A0ABC8SUI5"/>